<reference evidence="2" key="1">
    <citation type="submission" date="2020-05" db="EMBL/GenBank/DDBJ databases">
        <authorList>
            <person name="Chiriac C."/>
            <person name="Salcher M."/>
            <person name="Ghai R."/>
            <person name="Kavagutti S V."/>
        </authorList>
    </citation>
    <scope>NUCLEOTIDE SEQUENCE</scope>
</reference>
<dbReference type="AlphaFoldDB" id="A0A6J6WM57"/>
<gene>
    <name evidence="2" type="ORF">UFOPK2975_00099</name>
</gene>
<dbReference type="Gene3D" id="3.20.20.10">
    <property type="entry name" value="Alanine racemase"/>
    <property type="match status" value="1"/>
</dbReference>
<feature type="domain" description="Alanine racemase N-terminal" evidence="1">
    <location>
        <begin position="8"/>
        <end position="158"/>
    </location>
</feature>
<evidence type="ECO:0000313" key="2">
    <source>
        <dbReference type="EMBL" id="CAB4784128.1"/>
    </source>
</evidence>
<dbReference type="Pfam" id="PF01168">
    <property type="entry name" value="Ala_racemase_N"/>
    <property type="match status" value="1"/>
</dbReference>
<name>A0A6J6WM57_9ZZZZ</name>
<proteinExistence type="predicted"/>
<dbReference type="InterPro" id="IPR001608">
    <property type="entry name" value="Ala_racemase_N"/>
</dbReference>
<sequence>MTLRLTVNRQAWLDHVHAQAELLGNNQLLVPVVKGNGYGFGRPLLIEQATQFATEIAVGTVFEAHDIPASHTPIVLTPVGDELPTSLPRNAVLVVGSVQHVNTLVSHGWTGRVIIKLRSSVQRFGVAGASGVASVVSAVNAAGFEQHGWSVHPPLDGTAADHMQEIAQWLSVVPNNLPMYVSHVDADSLNALRTANQKRKIIARSGTSLWLGDKSMLTLGTDVLDVSRVNGGTAGYRNTPITGSGSLVVVGCGSSHGVVANAGDLSPFHFAKQRLAMLEPPHMHSTILFIQDGATCPTVNDIVDVQQPLTRVFADTITWK</sequence>
<evidence type="ECO:0000259" key="1">
    <source>
        <dbReference type="Pfam" id="PF01168"/>
    </source>
</evidence>
<protein>
    <submittedName>
        <fullName evidence="2">Unannotated protein</fullName>
    </submittedName>
</protein>
<dbReference type="SUPFAM" id="SSF51419">
    <property type="entry name" value="PLP-binding barrel"/>
    <property type="match status" value="1"/>
</dbReference>
<organism evidence="2">
    <name type="scientific">freshwater metagenome</name>
    <dbReference type="NCBI Taxonomy" id="449393"/>
    <lineage>
        <taxon>unclassified sequences</taxon>
        <taxon>metagenomes</taxon>
        <taxon>ecological metagenomes</taxon>
    </lineage>
</organism>
<dbReference type="InterPro" id="IPR029066">
    <property type="entry name" value="PLP-binding_barrel"/>
</dbReference>
<accession>A0A6J6WM57</accession>
<dbReference type="EMBL" id="CAFAAG010000003">
    <property type="protein sequence ID" value="CAB4784128.1"/>
    <property type="molecule type" value="Genomic_DNA"/>
</dbReference>